<gene>
    <name evidence="2" type="ORF">CINCED_3A013353</name>
</gene>
<protein>
    <submittedName>
        <fullName evidence="2">Ribonuclease H-like domain,HAT, C-terminal dimerisation domain</fullName>
    </submittedName>
</protein>
<organism evidence="2 3">
    <name type="scientific">Cinara cedri</name>
    <dbReference type="NCBI Taxonomy" id="506608"/>
    <lineage>
        <taxon>Eukaryota</taxon>
        <taxon>Metazoa</taxon>
        <taxon>Ecdysozoa</taxon>
        <taxon>Arthropoda</taxon>
        <taxon>Hexapoda</taxon>
        <taxon>Insecta</taxon>
        <taxon>Pterygota</taxon>
        <taxon>Neoptera</taxon>
        <taxon>Paraneoptera</taxon>
        <taxon>Hemiptera</taxon>
        <taxon>Sternorrhyncha</taxon>
        <taxon>Aphidomorpha</taxon>
        <taxon>Aphidoidea</taxon>
        <taxon>Aphididae</taxon>
        <taxon>Lachninae</taxon>
        <taxon>Cinara</taxon>
    </lineage>
</organism>
<dbReference type="InterPro" id="IPR008906">
    <property type="entry name" value="HATC_C_dom"/>
</dbReference>
<keyword evidence="3" id="KW-1185">Reference proteome</keyword>
<dbReference type="Pfam" id="PF05699">
    <property type="entry name" value="Dimer_Tnp_hAT"/>
    <property type="match status" value="1"/>
</dbReference>
<evidence type="ECO:0000313" key="2">
    <source>
        <dbReference type="EMBL" id="VVC30344.1"/>
    </source>
</evidence>
<dbReference type="InterPro" id="IPR012337">
    <property type="entry name" value="RNaseH-like_sf"/>
</dbReference>
<proteinExistence type="predicted"/>
<dbReference type="GO" id="GO:0046983">
    <property type="term" value="F:protein dimerization activity"/>
    <property type="evidence" value="ECO:0007669"/>
    <property type="project" value="InterPro"/>
</dbReference>
<evidence type="ECO:0000313" key="3">
    <source>
        <dbReference type="Proteomes" id="UP000325440"/>
    </source>
</evidence>
<dbReference type="EMBL" id="CABPRJ010000513">
    <property type="protein sequence ID" value="VVC30344.1"/>
    <property type="molecule type" value="Genomic_DNA"/>
</dbReference>
<feature type="domain" description="HAT C-terminal dimerisation" evidence="1">
    <location>
        <begin position="2"/>
        <end position="44"/>
    </location>
</feature>
<reference evidence="2 3" key="1">
    <citation type="submission" date="2019-08" db="EMBL/GenBank/DDBJ databases">
        <authorList>
            <person name="Alioto T."/>
            <person name="Alioto T."/>
            <person name="Gomez Garrido J."/>
        </authorList>
    </citation>
    <scope>NUCLEOTIDE SEQUENCE [LARGE SCALE GENOMIC DNA]</scope>
</reference>
<sequence length="50" mass="5693">MAKLASRILAIPASERSFSTSGRVIEERTRLKGDTVDSLLFLDDFYKKKM</sequence>
<evidence type="ECO:0000259" key="1">
    <source>
        <dbReference type="Pfam" id="PF05699"/>
    </source>
</evidence>
<dbReference type="SUPFAM" id="SSF53098">
    <property type="entry name" value="Ribonuclease H-like"/>
    <property type="match status" value="1"/>
</dbReference>
<name>A0A5E4MDJ7_9HEMI</name>
<dbReference type="AlphaFoldDB" id="A0A5E4MDJ7"/>
<dbReference type="Proteomes" id="UP000325440">
    <property type="component" value="Unassembled WGS sequence"/>
</dbReference>
<accession>A0A5E4MDJ7</accession>
<dbReference type="OrthoDB" id="10051975at2759"/>